<dbReference type="InterPro" id="IPR000073">
    <property type="entry name" value="AB_hydrolase_1"/>
</dbReference>
<dbReference type="OMA" id="YQIPMLV"/>
<dbReference type="Proteomes" id="UP000008144">
    <property type="component" value="Unassembled WGS sequence"/>
</dbReference>
<reference evidence="5" key="3">
    <citation type="submission" date="2025-09" db="UniProtKB">
        <authorList>
            <consortium name="Ensembl"/>
        </authorList>
    </citation>
    <scope>IDENTIFICATION</scope>
</reference>
<reference evidence="5" key="2">
    <citation type="submission" date="2025-08" db="UniProtKB">
        <authorList>
            <consortium name="Ensembl"/>
        </authorList>
    </citation>
    <scope>IDENTIFICATION</scope>
</reference>
<dbReference type="HOGENOM" id="CLU_020336_7_3_1"/>
<evidence type="ECO:0000259" key="4">
    <source>
        <dbReference type="Pfam" id="PF00561"/>
    </source>
</evidence>
<keyword evidence="3" id="KW-0472">Membrane</keyword>
<feature type="transmembrane region" description="Helical" evidence="3">
    <location>
        <begin position="12"/>
        <end position="35"/>
    </location>
</feature>
<name>F6VTD9_CIOIN</name>
<organism evidence="5 6">
    <name type="scientific">Ciona intestinalis</name>
    <name type="common">Transparent sea squirt</name>
    <name type="synonym">Ascidia intestinalis</name>
    <dbReference type="NCBI Taxonomy" id="7719"/>
    <lineage>
        <taxon>Eukaryota</taxon>
        <taxon>Metazoa</taxon>
        <taxon>Chordata</taxon>
        <taxon>Tunicata</taxon>
        <taxon>Ascidiacea</taxon>
        <taxon>Phlebobranchia</taxon>
        <taxon>Cionidae</taxon>
        <taxon>Ciona</taxon>
    </lineage>
</organism>
<sequence length="337" mass="39026">MSNRLLDIFLGLCYYAVGCFWASIVVPVVTVYTLLGGKQRVNKFFTKGDHSKLPEVASCVKVNHDFIQTESGNKFHYVHLGEKDKPLMIILHGFPDCWYTWRHMMKQYSDRYYVVLFEMRGYGDSCKPEGINKYHMDYLVNDVAEIIEALGYPRATLVAHDWGGAIAWEVPKYFPHLVDKVVIMNAPVFSALVKCLSQNPIQFLKSWYIFLFQIPWIPELLIKSNDYGVLKDTQKNLTSEEVNVFKHCVGRNITYPINYYRGIFTKTGICLQKCKQVTQPLLLIWGDKDTALDKILVPYCKEHATNMKVCMVEGATHWVMQDEPDIVYNEMDKFLNI</sequence>
<dbReference type="InterPro" id="IPR000639">
    <property type="entry name" value="Epox_hydrolase-like"/>
</dbReference>
<dbReference type="AlphaFoldDB" id="F6VTD9"/>
<dbReference type="SUPFAM" id="SSF53474">
    <property type="entry name" value="alpha/beta-Hydrolases"/>
    <property type="match status" value="1"/>
</dbReference>
<evidence type="ECO:0000313" key="5">
    <source>
        <dbReference type="Ensembl" id="ENSCINP00000012347.3"/>
    </source>
</evidence>
<keyword evidence="3" id="KW-1133">Transmembrane helix</keyword>
<accession>F6VTD9</accession>
<keyword evidence="1" id="KW-0378">Hydrolase</keyword>
<dbReference type="InParanoid" id="F6VTD9"/>
<evidence type="ECO:0000256" key="3">
    <source>
        <dbReference type="SAM" id="Phobius"/>
    </source>
</evidence>
<keyword evidence="3" id="KW-0812">Transmembrane</keyword>
<dbReference type="GO" id="GO:0016787">
    <property type="term" value="F:hydrolase activity"/>
    <property type="evidence" value="ECO:0000318"/>
    <property type="project" value="GO_Central"/>
</dbReference>
<feature type="domain" description="AB hydrolase-1" evidence="4">
    <location>
        <begin position="86"/>
        <end position="323"/>
    </location>
</feature>
<evidence type="ECO:0000256" key="2">
    <source>
        <dbReference type="ARBA" id="ARBA00038334"/>
    </source>
</evidence>
<dbReference type="Ensembl" id="ENSCINT00000012347.3">
    <property type="protein sequence ID" value="ENSCINP00000012347.3"/>
    <property type="gene ID" value="ENSCING00000005979.3"/>
</dbReference>
<dbReference type="GeneTree" id="ENSGT00940000167498"/>
<dbReference type="FunCoup" id="F6VTD9">
    <property type="interactions" value="1"/>
</dbReference>
<dbReference type="GO" id="GO:0004301">
    <property type="term" value="F:epoxide hydrolase activity"/>
    <property type="evidence" value="ECO:0007669"/>
    <property type="project" value="UniProtKB-ARBA"/>
</dbReference>
<dbReference type="Gene3D" id="3.40.50.1820">
    <property type="entry name" value="alpha/beta hydrolase"/>
    <property type="match status" value="1"/>
</dbReference>
<comment type="similarity">
    <text evidence="2">Belongs to the AB hydrolase superfamily. Epoxide hydrolase family.</text>
</comment>
<dbReference type="PRINTS" id="PR00412">
    <property type="entry name" value="EPOXHYDRLASE"/>
</dbReference>
<dbReference type="PRINTS" id="PR00111">
    <property type="entry name" value="ABHYDROLASE"/>
</dbReference>
<dbReference type="InterPro" id="IPR029058">
    <property type="entry name" value="AB_hydrolase_fold"/>
</dbReference>
<evidence type="ECO:0000313" key="6">
    <source>
        <dbReference type="Proteomes" id="UP000008144"/>
    </source>
</evidence>
<reference evidence="6" key="1">
    <citation type="journal article" date="2002" name="Science">
        <title>The draft genome of Ciona intestinalis: insights into chordate and vertebrate origins.</title>
        <authorList>
            <person name="Dehal P."/>
            <person name="Satou Y."/>
            <person name="Campbell R.K."/>
            <person name="Chapman J."/>
            <person name="Degnan B."/>
            <person name="De Tomaso A."/>
            <person name="Davidson B."/>
            <person name="Di Gregorio A."/>
            <person name="Gelpke M."/>
            <person name="Goodstein D.M."/>
            <person name="Harafuji N."/>
            <person name="Hastings K.E."/>
            <person name="Ho I."/>
            <person name="Hotta K."/>
            <person name="Huang W."/>
            <person name="Kawashima T."/>
            <person name="Lemaire P."/>
            <person name="Martinez D."/>
            <person name="Meinertzhagen I.A."/>
            <person name="Necula S."/>
            <person name="Nonaka M."/>
            <person name="Putnam N."/>
            <person name="Rash S."/>
            <person name="Saiga H."/>
            <person name="Satake M."/>
            <person name="Terry A."/>
            <person name="Yamada L."/>
            <person name="Wang H.G."/>
            <person name="Awazu S."/>
            <person name="Azumi K."/>
            <person name="Boore J."/>
            <person name="Branno M."/>
            <person name="Chin-Bow S."/>
            <person name="DeSantis R."/>
            <person name="Doyle S."/>
            <person name="Francino P."/>
            <person name="Keys D.N."/>
            <person name="Haga S."/>
            <person name="Hayashi H."/>
            <person name="Hino K."/>
            <person name="Imai K.S."/>
            <person name="Inaba K."/>
            <person name="Kano S."/>
            <person name="Kobayashi K."/>
            <person name="Kobayashi M."/>
            <person name="Lee B.I."/>
            <person name="Makabe K.W."/>
            <person name="Manohar C."/>
            <person name="Matassi G."/>
            <person name="Medina M."/>
            <person name="Mochizuki Y."/>
            <person name="Mount S."/>
            <person name="Morishita T."/>
            <person name="Miura S."/>
            <person name="Nakayama A."/>
            <person name="Nishizaka S."/>
            <person name="Nomoto H."/>
            <person name="Ohta F."/>
            <person name="Oishi K."/>
            <person name="Rigoutsos I."/>
            <person name="Sano M."/>
            <person name="Sasaki A."/>
            <person name="Sasakura Y."/>
            <person name="Shoguchi E."/>
            <person name="Shin-i T."/>
            <person name="Spagnuolo A."/>
            <person name="Stainier D."/>
            <person name="Suzuki M.M."/>
            <person name="Tassy O."/>
            <person name="Takatori N."/>
            <person name="Tokuoka M."/>
            <person name="Yagi K."/>
            <person name="Yoshizaki F."/>
            <person name="Wada S."/>
            <person name="Zhang C."/>
            <person name="Hyatt P.D."/>
            <person name="Larimer F."/>
            <person name="Detter C."/>
            <person name="Doggett N."/>
            <person name="Glavina T."/>
            <person name="Hawkins T."/>
            <person name="Richardson P."/>
            <person name="Lucas S."/>
            <person name="Kohara Y."/>
            <person name="Levine M."/>
            <person name="Satoh N."/>
            <person name="Rokhsar D.S."/>
        </authorList>
    </citation>
    <scope>NUCLEOTIDE SEQUENCE [LARGE SCALE GENOMIC DNA]</scope>
</reference>
<keyword evidence="6" id="KW-1185">Reference proteome</keyword>
<evidence type="ECO:0000256" key="1">
    <source>
        <dbReference type="ARBA" id="ARBA00022801"/>
    </source>
</evidence>
<proteinExistence type="inferred from homology"/>
<dbReference type="Pfam" id="PF00561">
    <property type="entry name" value="Abhydrolase_1"/>
    <property type="match status" value="1"/>
</dbReference>
<protein>
    <recommendedName>
        <fullName evidence="4">AB hydrolase-1 domain-containing protein</fullName>
    </recommendedName>
</protein>
<dbReference type="STRING" id="7719.ENSCINP00000012347"/>
<dbReference type="PANTHER" id="PTHR43329">
    <property type="entry name" value="EPOXIDE HYDROLASE"/>
    <property type="match status" value="1"/>
</dbReference>